<dbReference type="AlphaFoldDB" id="A0AAN6PZY6"/>
<dbReference type="EMBL" id="MU863637">
    <property type="protein sequence ID" value="KAK4101055.1"/>
    <property type="molecule type" value="Genomic_DNA"/>
</dbReference>
<dbReference type="Proteomes" id="UP001305647">
    <property type="component" value="Unassembled WGS sequence"/>
</dbReference>
<gene>
    <name evidence="1" type="ORF">N658DRAFT_507366</name>
</gene>
<organism evidence="1 2">
    <name type="scientific">Parathielavia hyrcaniae</name>
    <dbReference type="NCBI Taxonomy" id="113614"/>
    <lineage>
        <taxon>Eukaryota</taxon>
        <taxon>Fungi</taxon>
        <taxon>Dikarya</taxon>
        <taxon>Ascomycota</taxon>
        <taxon>Pezizomycotina</taxon>
        <taxon>Sordariomycetes</taxon>
        <taxon>Sordariomycetidae</taxon>
        <taxon>Sordariales</taxon>
        <taxon>Chaetomiaceae</taxon>
        <taxon>Parathielavia</taxon>
    </lineage>
</organism>
<evidence type="ECO:0000313" key="1">
    <source>
        <dbReference type="EMBL" id="KAK4101055.1"/>
    </source>
</evidence>
<keyword evidence="2" id="KW-1185">Reference proteome</keyword>
<reference evidence="1" key="1">
    <citation type="journal article" date="2023" name="Mol. Phylogenet. Evol.">
        <title>Genome-scale phylogeny and comparative genomics of the fungal order Sordariales.</title>
        <authorList>
            <person name="Hensen N."/>
            <person name="Bonometti L."/>
            <person name="Westerberg I."/>
            <person name="Brannstrom I.O."/>
            <person name="Guillou S."/>
            <person name="Cros-Aarteil S."/>
            <person name="Calhoun S."/>
            <person name="Haridas S."/>
            <person name="Kuo A."/>
            <person name="Mondo S."/>
            <person name="Pangilinan J."/>
            <person name="Riley R."/>
            <person name="LaButti K."/>
            <person name="Andreopoulos B."/>
            <person name="Lipzen A."/>
            <person name="Chen C."/>
            <person name="Yan M."/>
            <person name="Daum C."/>
            <person name="Ng V."/>
            <person name="Clum A."/>
            <person name="Steindorff A."/>
            <person name="Ohm R.A."/>
            <person name="Martin F."/>
            <person name="Silar P."/>
            <person name="Natvig D.O."/>
            <person name="Lalanne C."/>
            <person name="Gautier V."/>
            <person name="Ament-Velasquez S.L."/>
            <person name="Kruys A."/>
            <person name="Hutchinson M.I."/>
            <person name="Powell A.J."/>
            <person name="Barry K."/>
            <person name="Miller A.N."/>
            <person name="Grigoriev I.V."/>
            <person name="Debuchy R."/>
            <person name="Gladieux P."/>
            <person name="Hiltunen Thoren M."/>
            <person name="Johannesson H."/>
        </authorList>
    </citation>
    <scope>NUCLEOTIDE SEQUENCE</scope>
    <source>
        <strain evidence="1">CBS 757.83</strain>
    </source>
</reference>
<name>A0AAN6PZY6_9PEZI</name>
<reference evidence="1" key="2">
    <citation type="submission" date="2023-05" db="EMBL/GenBank/DDBJ databases">
        <authorList>
            <consortium name="Lawrence Berkeley National Laboratory"/>
            <person name="Steindorff A."/>
            <person name="Hensen N."/>
            <person name="Bonometti L."/>
            <person name="Westerberg I."/>
            <person name="Brannstrom I.O."/>
            <person name="Guillou S."/>
            <person name="Cros-Aarteil S."/>
            <person name="Calhoun S."/>
            <person name="Haridas S."/>
            <person name="Kuo A."/>
            <person name="Mondo S."/>
            <person name="Pangilinan J."/>
            <person name="Riley R."/>
            <person name="Labutti K."/>
            <person name="Andreopoulos B."/>
            <person name="Lipzen A."/>
            <person name="Chen C."/>
            <person name="Yanf M."/>
            <person name="Daum C."/>
            <person name="Ng V."/>
            <person name="Clum A."/>
            <person name="Ohm R."/>
            <person name="Martin F."/>
            <person name="Silar P."/>
            <person name="Natvig D."/>
            <person name="Lalanne C."/>
            <person name="Gautier V."/>
            <person name="Ament-Velasquez S.L."/>
            <person name="Kruys A."/>
            <person name="Hutchinson M.I."/>
            <person name="Powell A.J."/>
            <person name="Barry K."/>
            <person name="Miller A.N."/>
            <person name="Grigoriev I.V."/>
            <person name="Debuchy R."/>
            <person name="Gladieux P."/>
            <person name="Thoren M.H."/>
            <person name="Johannesson H."/>
        </authorList>
    </citation>
    <scope>NUCLEOTIDE SEQUENCE</scope>
    <source>
        <strain evidence="1">CBS 757.83</strain>
    </source>
</reference>
<comment type="caution">
    <text evidence="1">The sequence shown here is derived from an EMBL/GenBank/DDBJ whole genome shotgun (WGS) entry which is preliminary data.</text>
</comment>
<evidence type="ECO:0000313" key="2">
    <source>
        <dbReference type="Proteomes" id="UP001305647"/>
    </source>
</evidence>
<proteinExistence type="predicted"/>
<protein>
    <submittedName>
        <fullName evidence="1">Uncharacterized protein</fullName>
    </submittedName>
</protein>
<sequence>MDNHAKERLQTTLTDLPVELIDQILAELKWGAPAPAFDLDGLSFYENLTANTDAIQRVRLTCRRLALRATPLLLPVASLSISDPSSVDRLEHIAAHGAFAPHVKAVHVYFHFYEAGLAADIRELAAHLLYSREKLLQVWPVDTTSALPLPGRKTRAEWNQIFDDWDAFCRSDDPEGADDAHWTPPGPTVGVEKRMESMRILRREHAEYRRRFEAQQRISDSIVMRIANAMARMPRATRLVLDDDPDTPTPPRATASPATAEWLISPTSWATGFGPCQSSPPIHTLFALPVALHGAGIELAGLRIHRLRLPSDFPLWQAPEFREGWSFNLTSSEPDPLSREAEELQAACRSLRVFDFTPDYEPNSWPSDSPTCLEWPNMFCFEALRTGLYEILECILASTTLRQVRVDLQMVKGGIPSEAAMPNPPWPHTQVLHLRDGVLDFARLARFLEATSGTLTQLHLDGMHLTSRPVGPFPGTAVPYSWSAVLDLLRAHCCQENGQGRSNDAGGGDPGALPRALLTVRLRRPLGAEFDDSAVKADSAYIFDPDDQDAERMSHAEKYIHGLTDRNPLVEAGRTPLLYS</sequence>
<accession>A0AAN6PZY6</accession>